<keyword evidence="2" id="KW-1133">Transmembrane helix</keyword>
<dbReference type="EMBL" id="JAVHJO010000001">
    <property type="protein sequence ID" value="KAK6544358.1"/>
    <property type="molecule type" value="Genomic_DNA"/>
</dbReference>
<feature type="compositionally biased region" description="Basic and acidic residues" evidence="1">
    <location>
        <begin position="158"/>
        <end position="175"/>
    </location>
</feature>
<name>A0AAV9XQP6_9PEZI</name>
<feature type="compositionally biased region" description="Polar residues" evidence="1">
    <location>
        <begin position="254"/>
        <end position="263"/>
    </location>
</feature>
<feature type="transmembrane region" description="Helical" evidence="2">
    <location>
        <begin position="50"/>
        <end position="75"/>
    </location>
</feature>
<reference evidence="3 4" key="1">
    <citation type="submission" date="2019-10" db="EMBL/GenBank/DDBJ databases">
        <authorList>
            <person name="Palmer J.M."/>
        </authorList>
    </citation>
    <scope>NUCLEOTIDE SEQUENCE [LARGE SCALE GENOMIC DNA]</scope>
    <source>
        <strain evidence="3 4">TWF694</strain>
    </source>
</reference>
<dbReference type="Proteomes" id="UP001365542">
    <property type="component" value="Unassembled WGS sequence"/>
</dbReference>
<comment type="caution">
    <text evidence="3">The sequence shown here is derived from an EMBL/GenBank/DDBJ whole genome shotgun (WGS) entry which is preliminary data.</text>
</comment>
<keyword evidence="2" id="KW-0472">Membrane</keyword>
<feature type="compositionally biased region" description="Low complexity" evidence="1">
    <location>
        <begin position="130"/>
        <end position="147"/>
    </location>
</feature>
<sequence length="333" mass="37121">MRLEDALLDGLSKMHASYLSKRQFDFDNPPMPGGDHFGHDGGYYSYYPKWAMITSAVILGLFFLGLFVFLILYILRRRKPKSPSANPEAQIEIQRAIAHQRRMSGISDTDPDNIKPIKRLRSFHMKGAMSPDSVSSSPRTPRTPKTPGSAGLFSRFFRKGDNSKRLPPLDEERNDSYASLNAYPDTPALDEKMLEASPPPTPAPAFGWSANVGPGGNSTNRRDSTPTYSSTTAPPAYSQRRSTVDGSMGKDNDNSGIGEQNLSYKGDTRPPIGQHESDSFLQTSNRRMSRDQKRLSSDYNENYQTRPSGGLFDDDEIDERRPLGYDPDSRSGH</sequence>
<gene>
    <name evidence="3" type="ORF">TWF694_001059</name>
</gene>
<evidence type="ECO:0000256" key="1">
    <source>
        <dbReference type="SAM" id="MobiDB-lite"/>
    </source>
</evidence>
<keyword evidence="4" id="KW-1185">Reference proteome</keyword>
<protein>
    <submittedName>
        <fullName evidence="3">Uncharacterized protein</fullName>
    </submittedName>
</protein>
<feature type="compositionally biased region" description="Basic and acidic residues" evidence="1">
    <location>
        <begin position="318"/>
        <end position="333"/>
    </location>
</feature>
<organism evidence="3 4">
    <name type="scientific">Orbilia ellipsospora</name>
    <dbReference type="NCBI Taxonomy" id="2528407"/>
    <lineage>
        <taxon>Eukaryota</taxon>
        <taxon>Fungi</taxon>
        <taxon>Dikarya</taxon>
        <taxon>Ascomycota</taxon>
        <taxon>Pezizomycotina</taxon>
        <taxon>Orbiliomycetes</taxon>
        <taxon>Orbiliales</taxon>
        <taxon>Orbiliaceae</taxon>
        <taxon>Orbilia</taxon>
    </lineage>
</organism>
<proteinExistence type="predicted"/>
<feature type="compositionally biased region" description="Low complexity" evidence="1">
    <location>
        <begin position="225"/>
        <end position="238"/>
    </location>
</feature>
<accession>A0AAV9XQP6</accession>
<keyword evidence="2" id="KW-0812">Transmembrane</keyword>
<feature type="compositionally biased region" description="Polar residues" evidence="1">
    <location>
        <begin position="297"/>
        <end position="307"/>
    </location>
</feature>
<evidence type="ECO:0000313" key="3">
    <source>
        <dbReference type="EMBL" id="KAK6544358.1"/>
    </source>
</evidence>
<evidence type="ECO:0000313" key="4">
    <source>
        <dbReference type="Proteomes" id="UP001365542"/>
    </source>
</evidence>
<dbReference type="AlphaFoldDB" id="A0AAV9XQP6"/>
<evidence type="ECO:0000256" key="2">
    <source>
        <dbReference type="SAM" id="Phobius"/>
    </source>
</evidence>
<feature type="region of interest" description="Disordered" evidence="1">
    <location>
        <begin position="127"/>
        <end position="333"/>
    </location>
</feature>